<evidence type="ECO:0000256" key="5">
    <source>
        <dbReference type="ARBA" id="ARBA00022833"/>
    </source>
</evidence>
<feature type="transmembrane region" description="Helical" evidence="10">
    <location>
        <begin position="34"/>
        <end position="52"/>
    </location>
</feature>
<dbReference type="EMBL" id="SPRC01000014">
    <property type="protein sequence ID" value="TIB80708.1"/>
    <property type="molecule type" value="Genomic_DNA"/>
</dbReference>
<dbReference type="GO" id="GO:0016020">
    <property type="term" value="C:membrane"/>
    <property type="evidence" value="ECO:0007669"/>
    <property type="project" value="UniProtKB-SubCell"/>
</dbReference>
<comment type="subcellular location">
    <subcellularLocation>
        <location evidence="1">Membrane</location>
        <topology evidence="1">Single-pass membrane protein</topology>
    </subcellularLocation>
</comment>
<reference evidence="12 13" key="1">
    <citation type="submission" date="2019-03" db="EMBL/GenBank/DDBJ databases">
        <title>Sequencing 25 genomes of Wallemia mellicola.</title>
        <authorList>
            <person name="Gostincar C."/>
        </authorList>
    </citation>
    <scope>NUCLEOTIDE SEQUENCE [LARGE SCALE GENOMIC DNA]</scope>
    <source>
        <strain evidence="12 13">EXF-6152</strain>
    </source>
</reference>
<keyword evidence="6 10" id="KW-1133">Transmembrane helix</keyword>
<sequence length="589" mass="65862">MGIRRRYIFYLAPTFAPSRAKLVDSQLRRDEMKVVGILYLLIAILVLVYAYIPANAVDHDYSSDTDKSSHLQLYGDVRSFNDDSISLQMSGEDTNGTTSGFIVHFSEQNATTQSYTQSPWLAFISCDSNSTDSTDDYDIFSFAADRGARAVLLYTTTKERCEINPVFLQTYNRVIDVFATSSRDSARLIDNQFDVNSTYYWYNSQIINDTAKAIEDNPSMRVPYLLATLSAYNATQPPSQPGPVDEGSQDNQDQPSNTSLAMIVLYVIIAVVTILFMIVILSGAFRAARNPQRYGERPARREVLDTLSGQTVIVEDRGQTRAGGIARAILETFPLVNFNNELRTSNKADNSDEARDIEMGESHHGDDSGSAHQSPKEPIKEVDGEGPRSCSICYEDFEQGEQLRILPCNAKHCFHAKCVDPWLLDVQGACPLCRQDFRAQTVQSCSNRPTTAETSTSNDSSNANITDPRDFPPLTTGHLANRRQASLLSLRTMIRSPFRRQRQDAEANTQEHLEVQPEENLNDSSQNAAVESQNVDASVTARTNENTNENNTNDISQDDSNENSRSHSRNFFSNLLKRNKNRNDHSDSV</sequence>
<evidence type="ECO:0000256" key="7">
    <source>
        <dbReference type="ARBA" id="ARBA00023136"/>
    </source>
</evidence>
<dbReference type="Gene3D" id="3.30.40.10">
    <property type="entry name" value="Zinc/RING finger domain, C3HC4 (zinc finger)"/>
    <property type="match status" value="1"/>
</dbReference>
<dbReference type="AlphaFoldDB" id="A0A4T0MD24"/>
<feature type="compositionally biased region" description="Basic and acidic residues" evidence="9">
    <location>
        <begin position="501"/>
        <end position="515"/>
    </location>
</feature>
<gene>
    <name evidence="12" type="ORF">E3Q22_01773</name>
</gene>
<protein>
    <recommendedName>
        <fullName evidence="11">RING-type domain-containing protein</fullName>
    </recommendedName>
</protein>
<evidence type="ECO:0000259" key="11">
    <source>
        <dbReference type="PROSITE" id="PS50089"/>
    </source>
</evidence>
<dbReference type="InterPro" id="IPR051653">
    <property type="entry name" value="E3_ligase_sorting_rcpt"/>
</dbReference>
<feature type="domain" description="RING-type" evidence="11">
    <location>
        <begin position="390"/>
        <end position="434"/>
    </location>
</feature>
<dbReference type="CDD" id="cd16454">
    <property type="entry name" value="RING-H2_PA-TM-RING"/>
    <property type="match status" value="1"/>
</dbReference>
<feature type="compositionally biased region" description="Polar residues" evidence="9">
    <location>
        <begin position="443"/>
        <end position="465"/>
    </location>
</feature>
<dbReference type="SMART" id="SM00184">
    <property type="entry name" value="RING"/>
    <property type="match status" value="1"/>
</dbReference>
<proteinExistence type="predicted"/>
<dbReference type="PANTHER" id="PTHR47168:SF1">
    <property type="entry name" value="OS02G0798600 PROTEIN"/>
    <property type="match status" value="1"/>
</dbReference>
<feature type="compositionally biased region" description="Polar residues" evidence="9">
    <location>
        <begin position="522"/>
        <end position="542"/>
    </location>
</feature>
<evidence type="ECO:0000256" key="6">
    <source>
        <dbReference type="ARBA" id="ARBA00022989"/>
    </source>
</evidence>
<evidence type="ECO:0000313" key="13">
    <source>
        <dbReference type="Proteomes" id="UP000310685"/>
    </source>
</evidence>
<evidence type="ECO:0000256" key="9">
    <source>
        <dbReference type="SAM" id="MobiDB-lite"/>
    </source>
</evidence>
<dbReference type="InterPro" id="IPR013083">
    <property type="entry name" value="Znf_RING/FYVE/PHD"/>
</dbReference>
<comment type="caution">
    <text evidence="12">The sequence shown here is derived from an EMBL/GenBank/DDBJ whole genome shotgun (WGS) entry which is preliminary data.</text>
</comment>
<keyword evidence="7 10" id="KW-0472">Membrane</keyword>
<evidence type="ECO:0000256" key="8">
    <source>
        <dbReference type="PROSITE-ProRule" id="PRU00175"/>
    </source>
</evidence>
<evidence type="ECO:0000256" key="1">
    <source>
        <dbReference type="ARBA" id="ARBA00004167"/>
    </source>
</evidence>
<keyword evidence="2 10" id="KW-0812">Transmembrane</keyword>
<keyword evidence="4 8" id="KW-0863">Zinc-finger</keyword>
<dbReference type="Pfam" id="PF13639">
    <property type="entry name" value="zf-RING_2"/>
    <property type="match status" value="1"/>
</dbReference>
<keyword evidence="3" id="KW-0479">Metal-binding</keyword>
<organism evidence="12 13">
    <name type="scientific">Wallemia mellicola</name>
    <dbReference type="NCBI Taxonomy" id="1708541"/>
    <lineage>
        <taxon>Eukaryota</taxon>
        <taxon>Fungi</taxon>
        <taxon>Dikarya</taxon>
        <taxon>Basidiomycota</taxon>
        <taxon>Wallemiomycotina</taxon>
        <taxon>Wallemiomycetes</taxon>
        <taxon>Wallemiales</taxon>
        <taxon>Wallemiaceae</taxon>
        <taxon>Wallemia</taxon>
    </lineage>
</organism>
<evidence type="ECO:0000256" key="10">
    <source>
        <dbReference type="SAM" id="Phobius"/>
    </source>
</evidence>
<evidence type="ECO:0000256" key="4">
    <source>
        <dbReference type="ARBA" id="ARBA00022771"/>
    </source>
</evidence>
<feature type="region of interest" description="Disordered" evidence="9">
    <location>
        <begin position="443"/>
        <end position="477"/>
    </location>
</feature>
<feature type="region of interest" description="Disordered" evidence="9">
    <location>
        <begin position="358"/>
        <end position="387"/>
    </location>
</feature>
<feature type="compositionally biased region" description="Low complexity" evidence="9">
    <location>
        <begin position="543"/>
        <end position="553"/>
    </location>
</feature>
<feature type="region of interest" description="Disordered" evidence="9">
    <location>
        <begin position="499"/>
        <end position="589"/>
    </location>
</feature>
<dbReference type="PROSITE" id="PS50089">
    <property type="entry name" value="ZF_RING_2"/>
    <property type="match status" value="1"/>
</dbReference>
<keyword evidence="5" id="KW-0862">Zinc</keyword>
<dbReference type="PANTHER" id="PTHR47168">
    <property type="entry name" value="RING ZINC FINGER DOMAIN SUPERFAMILY PROTEIN-RELATED"/>
    <property type="match status" value="1"/>
</dbReference>
<dbReference type="GO" id="GO:0008270">
    <property type="term" value="F:zinc ion binding"/>
    <property type="evidence" value="ECO:0007669"/>
    <property type="project" value="UniProtKB-KW"/>
</dbReference>
<name>A0A4T0MD24_9BASI</name>
<dbReference type="InterPro" id="IPR001841">
    <property type="entry name" value="Znf_RING"/>
</dbReference>
<accession>A0A4T0MD24</accession>
<feature type="compositionally biased region" description="Basic and acidic residues" evidence="9">
    <location>
        <begin position="358"/>
        <end position="386"/>
    </location>
</feature>
<evidence type="ECO:0000256" key="2">
    <source>
        <dbReference type="ARBA" id="ARBA00022692"/>
    </source>
</evidence>
<evidence type="ECO:0000313" key="12">
    <source>
        <dbReference type="EMBL" id="TIB80708.1"/>
    </source>
</evidence>
<evidence type="ECO:0000256" key="3">
    <source>
        <dbReference type="ARBA" id="ARBA00022723"/>
    </source>
</evidence>
<dbReference type="Proteomes" id="UP000310685">
    <property type="component" value="Unassembled WGS sequence"/>
</dbReference>
<feature type="transmembrane region" description="Helical" evidence="10">
    <location>
        <begin position="260"/>
        <end position="285"/>
    </location>
</feature>
<dbReference type="SUPFAM" id="SSF57850">
    <property type="entry name" value="RING/U-box"/>
    <property type="match status" value="1"/>
</dbReference>